<keyword evidence="2" id="KW-1185">Reference proteome</keyword>
<accession>A0ABN2AC25</accession>
<evidence type="ECO:0000313" key="1">
    <source>
        <dbReference type="EMBL" id="GAA1515513.1"/>
    </source>
</evidence>
<name>A0ABN2AC25_9ACTN</name>
<dbReference type="EMBL" id="BAAAOR010000014">
    <property type="protein sequence ID" value="GAA1515513.1"/>
    <property type="molecule type" value="Genomic_DNA"/>
</dbReference>
<dbReference type="Gene3D" id="3.10.20.520">
    <property type="entry name" value="Phenylacetic acid degradation B"/>
    <property type="match status" value="1"/>
</dbReference>
<dbReference type="InterPro" id="IPR038693">
    <property type="entry name" value="PaaB_sf"/>
</dbReference>
<comment type="caution">
    <text evidence="1">The sequence shown here is derived from an EMBL/GenBank/DDBJ whole genome shotgun (WGS) entry which is preliminary data.</text>
</comment>
<evidence type="ECO:0000313" key="2">
    <source>
        <dbReference type="Proteomes" id="UP001500842"/>
    </source>
</evidence>
<protein>
    <recommendedName>
        <fullName evidence="3">Phenylacetic acid degradation B</fullName>
    </recommendedName>
</protein>
<proteinExistence type="predicted"/>
<sequence>MMDSEVYLVFARLQLVDPLAHLGTVRAPNVALARQYARTTYDEDSWIEMMVVPRSATIWVKKVEERA</sequence>
<organism evidence="1 2">
    <name type="scientific">Nocardioides humi</name>
    <dbReference type="NCBI Taxonomy" id="449461"/>
    <lineage>
        <taxon>Bacteria</taxon>
        <taxon>Bacillati</taxon>
        <taxon>Actinomycetota</taxon>
        <taxon>Actinomycetes</taxon>
        <taxon>Propionibacteriales</taxon>
        <taxon>Nocardioidaceae</taxon>
        <taxon>Nocardioides</taxon>
    </lineage>
</organism>
<evidence type="ECO:0008006" key="3">
    <source>
        <dbReference type="Google" id="ProtNLM"/>
    </source>
</evidence>
<dbReference type="Proteomes" id="UP001500842">
    <property type="component" value="Unassembled WGS sequence"/>
</dbReference>
<gene>
    <name evidence="1" type="ORF">GCM10009788_19820</name>
</gene>
<reference evidence="1 2" key="1">
    <citation type="journal article" date="2019" name="Int. J. Syst. Evol. Microbiol.">
        <title>The Global Catalogue of Microorganisms (GCM) 10K type strain sequencing project: providing services to taxonomists for standard genome sequencing and annotation.</title>
        <authorList>
            <consortium name="The Broad Institute Genomics Platform"/>
            <consortium name="The Broad Institute Genome Sequencing Center for Infectious Disease"/>
            <person name="Wu L."/>
            <person name="Ma J."/>
        </authorList>
    </citation>
    <scope>NUCLEOTIDE SEQUENCE [LARGE SCALE GENOMIC DNA]</scope>
    <source>
        <strain evidence="1 2">JCM 14942</strain>
    </source>
</reference>